<dbReference type="Pfam" id="PF03583">
    <property type="entry name" value="LIP"/>
    <property type="match status" value="1"/>
</dbReference>
<organism evidence="2 3">
    <name type="scientific">Nocardia pulmonis</name>
    <dbReference type="NCBI Taxonomy" id="2951408"/>
    <lineage>
        <taxon>Bacteria</taxon>
        <taxon>Bacillati</taxon>
        <taxon>Actinomycetota</taxon>
        <taxon>Actinomycetes</taxon>
        <taxon>Mycobacteriales</taxon>
        <taxon>Nocardiaceae</taxon>
        <taxon>Nocardia</taxon>
    </lineage>
</organism>
<gene>
    <name evidence="2" type="ORF">NDR86_09865</name>
</gene>
<dbReference type="AlphaFoldDB" id="A0A9X2E6M2"/>
<evidence type="ECO:0000256" key="1">
    <source>
        <dbReference type="SAM" id="SignalP"/>
    </source>
</evidence>
<protein>
    <submittedName>
        <fullName evidence="2">Lipase family protein</fullName>
    </submittedName>
</protein>
<dbReference type="InterPro" id="IPR029058">
    <property type="entry name" value="AB_hydrolase_fold"/>
</dbReference>
<dbReference type="PANTHER" id="PTHR34853">
    <property type="match status" value="1"/>
</dbReference>
<comment type="caution">
    <text evidence="2">The sequence shown here is derived from an EMBL/GenBank/DDBJ whole genome shotgun (WGS) entry which is preliminary data.</text>
</comment>
<name>A0A9X2E6M2_9NOCA</name>
<dbReference type="Proteomes" id="UP001139157">
    <property type="component" value="Unassembled WGS sequence"/>
</dbReference>
<sequence length="382" mass="39602">MKRRRLLLTAATTAAVIVTAPTADARPTHDEATVATPGAVIEFGELTGAARPAGAGVAQRITYWSTGPHNQPVPVTGRVFLPSGTPPPGGWPVMSWHHPTVGIAAACAPSTSGSDDDRNEFLARWLRHGYAVVATDYAALGDPGTQPYLDGRTEAHAAIDIVRAARTVDPGLSNRWVAVGHSQGGHAALFTATHATDYAPELDLRGTVALAPINHIAQQLAAFGNPAVPATATPAGFALVGAYILRGLAVARPDFDPTPYLNATGSRIMADVDHKCPAEMADDVADLAFGQLLAKPLIDGDVTAVAASVFEIPTTGYRAPVRIGQGLADQCVFPATTQLTVAELGAAGQPVTYREYPGQTHEGVVAAAAADSIAFADAQLRH</sequence>
<proteinExistence type="predicted"/>
<dbReference type="RefSeq" id="WP_251910870.1">
    <property type="nucleotide sequence ID" value="NZ_JAMRXG010000004.1"/>
</dbReference>
<evidence type="ECO:0000313" key="2">
    <source>
        <dbReference type="EMBL" id="MCM6773775.1"/>
    </source>
</evidence>
<dbReference type="PIRSF" id="PIRSF029171">
    <property type="entry name" value="Esterase_LipA"/>
    <property type="match status" value="1"/>
</dbReference>
<keyword evidence="1" id="KW-0732">Signal</keyword>
<keyword evidence="3" id="KW-1185">Reference proteome</keyword>
<accession>A0A9X2E6M2</accession>
<feature type="signal peptide" evidence="1">
    <location>
        <begin position="1"/>
        <end position="25"/>
    </location>
</feature>
<evidence type="ECO:0000313" key="3">
    <source>
        <dbReference type="Proteomes" id="UP001139157"/>
    </source>
</evidence>
<feature type="chain" id="PRO_5040867507" evidence="1">
    <location>
        <begin position="26"/>
        <end position="382"/>
    </location>
</feature>
<dbReference type="InterPro" id="IPR005152">
    <property type="entry name" value="Lipase_secreted"/>
</dbReference>
<dbReference type="SUPFAM" id="SSF53474">
    <property type="entry name" value="alpha/beta-Hydrolases"/>
    <property type="match status" value="1"/>
</dbReference>
<dbReference type="Gene3D" id="3.40.50.1820">
    <property type="entry name" value="alpha/beta hydrolase"/>
    <property type="match status" value="2"/>
</dbReference>
<reference evidence="2" key="1">
    <citation type="submission" date="2022-06" db="EMBL/GenBank/DDBJ databases">
        <title>Novel species in genus nocardia.</title>
        <authorList>
            <person name="Li F."/>
        </authorList>
    </citation>
    <scope>NUCLEOTIDE SEQUENCE</scope>
    <source>
        <strain evidence="2">CDC141</strain>
    </source>
</reference>
<dbReference type="GO" id="GO:0016042">
    <property type="term" value="P:lipid catabolic process"/>
    <property type="evidence" value="ECO:0007669"/>
    <property type="project" value="InterPro"/>
</dbReference>
<dbReference type="PANTHER" id="PTHR34853:SF1">
    <property type="entry name" value="LIPASE 5"/>
    <property type="match status" value="1"/>
</dbReference>
<dbReference type="GO" id="GO:0004806">
    <property type="term" value="F:triacylglycerol lipase activity"/>
    <property type="evidence" value="ECO:0007669"/>
    <property type="project" value="InterPro"/>
</dbReference>
<dbReference type="EMBL" id="JAMRXG010000004">
    <property type="protein sequence ID" value="MCM6773775.1"/>
    <property type="molecule type" value="Genomic_DNA"/>
</dbReference>